<evidence type="ECO:0000313" key="3">
    <source>
        <dbReference type="Proteomes" id="UP001221898"/>
    </source>
</evidence>
<feature type="region of interest" description="Disordered" evidence="1">
    <location>
        <begin position="1"/>
        <end position="66"/>
    </location>
</feature>
<evidence type="ECO:0000313" key="2">
    <source>
        <dbReference type="EMBL" id="KAJ8396163.1"/>
    </source>
</evidence>
<sequence length="218" mass="23776">MRKSSNKFSVLCGGHSTKPPFRGKPERWRSVPTPSRSERPATPKTNLYSCDGSPFDASSRRTTGALQQGMSEAELVKHGNVEERGRESSTLATSRELRTLGTPSAPGPGRDKQTAQVDPLPHGMHAVCQEIGPKVIFCSSEERVVFFSAFMGSKMSSSDQLAVAKTMRCHPGEGFQRPIFSTGSRKCSESLSVDESQRALACRCQKTEPQAVLDEHTC</sequence>
<reference evidence="2" key="1">
    <citation type="journal article" date="2023" name="Science">
        <title>Genome structures resolve the early diversification of teleost fishes.</title>
        <authorList>
            <person name="Parey E."/>
            <person name="Louis A."/>
            <person name="Montfort J."/>
            <person name="Bouchez O."/>
            <person name="Roques C."/>
            <person name="Iampietro C."/>
            <person name="Lluch J."/>
            <person name="Castinel A."/>
            <person name="Donnadieu C."/>
            <person name="Desvignes T."/>
            <person name="Floi Bucao C."/>
            <person name="Jouanno E."/>
            <person name="Wen M."/>
            <person name="Mejri S."/>
            <person name="Dirks R."/>
            <person name="Jansen H."/>
            <person name="Henkel C."/>
            <person name="Chen W.J."/>
            <person name="Zahm M."/>
            <person name="Cabau C."/>
            <person name="Klopp C."/>
            <person name="Thompson A.W."/>
            <person name="Robinson-Rechavi M."/>
            <person name="Braasch I."/>
            <person name="Lecointre G."/>
            <person name="Bobe J."/>
            <person name="Postlethwait J.H."/>
            <person name="Berthelot C."/>
            <person name="Roest Crollius H."/>
            <person name="Guiguen Y."/>
        </authorList>
    </citation>
    <scope>NUCLEOTIDE SEQUENCE</scope>
    <source>
        <strain evidence="2">NC1722</strain>
    </source>
</reference>
<feature type="region of interest" description="Disordered" evidence="1">
    <location>
        <begin position="79"/>
        <end position="115"/>
    </location>
</feature>
<dbReference type="AlphaFoldDB" id="A0AAD7WGQ0"/>
<organism evidence="2 3">
    <name type="scientific">Aldrovandia affinis</name>
    <dbReference type="NCBI Taxonomy" id="143900"/>
    <lineage>
        <taxon>Eukaryota</taxon>
        <taxon>Metazoa</taxon>
        <taxon>Chordata</taxon>
        <taxon>Craniata</taxon>
        <taxon>Vertebrata</taxon>
        <taxon>Euteleostomi</taxon>
        <taxon>Actinopterygii</taxon>
        <taxon>Neopterygii</taxon>
        <taxon>Teleostei</taxon>
        <taxon>Notacanthiformes</taxon>
        <taxon>Halosauridae</taxon>
        <taxon>Aldrovandia</taxon>
    </lineage>
</organism>
<accession>A0AAD7WGQ0</accession>
<comment type="caution">
    <text evidence="2">The sequence shown here is derived from an EMBL/GenBank/DDBJ whole genome shotgun (WGS) entry which is preliminary data.</text>
</comment>
<dbReference type="EMBL" id="JAINUG010000108">
    <property type="protein sequence ID" value="KAJ8396163.1"/>
    <property type="molecule type" value="Genomic_DNA"/>
</dbReference>
<gene>
    <name evidence="2" type="ORF">AAFF_G00020300</name>
</gene>
<protein>
    <submittedName>
        <fullName evidence="2">Uncharacterized protein</fullName>
    </submittedName>
</protein>
<keyword evidence="3" id="KW-1185">Reference proteome</keyword>
<evidence type="ECO:0000256" key="1">
    <source>
        <dbReference type="SAM" id="MobiDB-lite"/>
    </source>
</evidence>
<proteinExistence type="predicted"/>
<dbReference type="Proteomes" id="UP001221898">
    <property type="component" value="Unassembled WGS sequence"/>
</dbReference>
<name>A0AAD7WGQ0_9TELE</name>